<dbReference type="Pfam" id="PF20446">
    <property type="entry name" value="ABC_N"/>
    <property type="match status" value="1"/>
</dbReference>
<gene>
    <name evidence="4" type="ORF">AsFPU1_0373</name>
</gene>
<dbReference type="InterPro" id="IPR046834">
    <property type="entry name" value="ABC_ATPase_C"/>
</dbReference>
<protein>
    <submittedName>
        <fullName evidence="4">ABC transporter ATPase</fullName>
    </submittedName>
</protein>
<accession>A0A401ICL3</accession>
<comment type="caution">
    <text evidence="4">The sequence shown here is derived from an EMBL/GenBank/DDBJ whole genome shotgun (WGS) entry which is preliminary data.</text>
</comment>
<dbReference type="AlphaFoldDB" id="A0A401ICL3"/>
<evidence type="ECO:0000313" key="4">
    <source>
        <dbReference type="EMBL" id="GBF78981.1"/>
    </source>
</evidence>
<keyword evidence="5" id="KW-1185">Reference proteome</keyword>
<proteinExistence type="predicted"/>
<dbReference type="PANTHER" id="PTHR38149:SF1">
    <property type="entry name" value="ATPASE"/>
    <property type="match status" value="1"/>
</dbReference>
<reference evidence="5" key="1">
    <citation type="submission" date="2017-05" db="EMBL/GenBank/DDBJ databases">
        <title>Physiological properties and genetic analysis related to exopolysaccharide production of fresh-water unicellular cyanobacterium Aphanothece sacrum, Suizenji Nori, that has been cultured as a food source in Japan.</title>
        <authorList>
            <person name="Kanesaki Y."/>
            <person name="Yoshikawa S."/>
            <person name="Ohki K."/>
        </authorList>
    </citation>
    <scope>NUCLEOTIDE SEQUENCE [LARGE SCALE GENOMIC DNA]</scope>
    <source>
        <strain evidence="5">FPU1</strain>
    </source>
</reference>
<dbReference type="EMBL" id="BDQK01000001">
    <property type="protein sequence ID" value="GBF78981.1"/>
    <property type="molecule type" value="Genomic_DNA"/>
</dbReference>
<evidence type="ECO:0000259" key="3">
    <source>
        <dbReference type="Pfam" id="PF21117"/>
    </source>
</evidence>
<evidence type="ECO:0000259" key="2">
    <source>
        <dbReference type="Pfam" id="PF20446"/>
    </source>
</evidence>
<feature type="domain" description="ATPase of the ABC class C-terminal" evidence="1">
    <location>
        <begin position="170"/>
        <end position="450"/>
    </location>
</feature>
<evidence type="ECO:0000259" key="1">
    <source>
        <dbReference type="Pfam" id="PF09818"/>
    </source>
</evidence>
<dbReference type="RefSeq" id="WP_124977587.1">
    <property type="nucleotide sequence ID" value="NZ_BDQK01000001.1"/>
</dbReference>
<name>A0A401ICL3_APHSA</name>
<dbReference type="Pfam" id="PF09818">
    <property type="entry name" value="ABC_ATPase"/>
    <property type="match status" value="1"/>
</dbReference>
<dbReference type="InterPro" id="IPR046833">
    <property type="entry name" value="ABC_N"/>
</dbReference>
<feature type="domain" description="ATPase of the ABC class N-terminal" evidence="2">
    <location>
        <begin position="5"/>
        <end position="164"/>
    </location>
</feature>
<dbReference type="InterPro" id="IPR019195">
    <property type="entry name" value="ABC_ATPase_put"/>
</dbReference>
<dbReference type="Pfam" id="PF21117">
    <property type="entry name" value="MRB1590_C"/>
    <property type="match status" value="1"/>
</dbReference>
<dbReference type="SUPFAM" id="SSF52540">
    <property type="entry name" value="P-loop containing nucleoside triphosphate hydrolases"/>
    <property type="match status" value="1"/>
</dbReference>
<dbReference type="InterPro" id="IPR049069">
    <property type="entry name" value="MRB1590-like_C"/>
</dbReference>
<dbReference type="PANTHER" id="PTHR38149">
    <property type="entry name" value="ATPASE"/>
    <property type="match status" value="1"/>
</dbReference>
<feature type="domain" description="MRB1590-like C-terminal" evidence="3">
    <location>
        <begin position="468"/>
        <end position="566"/>
    </location>
</feature>
<dbReference type="InterPro" id="IPR027417">
    <property type="entry name" value="P-loop_NTPase"/>
</dbReference>
<sequence>MSNEQTLYNQLLALDGRGYKAYQDIKGSYQFQDFILIIDHVQSDPFASPSKIILKIPAFVAQFPPSLYQSPSRTLGLEDYLIRQFDQVARQISSHRGTGKSGLIAIVSVGQEILKRTAAFVREGNLEIRFFVGLPARGRTILGRQAAQMLCEDIPEIVDRALKYSALNPEALRKQVETVEDADWLRQELGKRGLVEFVANGSILPRRSGVDARPLETEAIPFQSPKSLEVSFNCPNRGLIEGMGIPQGITLIVGGGYHGKSTLLRALELGVYNHIPEDGREFVISEPTGVKIRAEDGRSIVGVNISPFINQLPQGRSTDNFSTTNASGSTSQAANIIEALEVGAKVLFIDEDTAATNFMIRDRRMQQLISKEKEPITPLIDKIRQLYTDYGVSTILVMGGSGDYFEVADTVITMNNFQPEEVTKQAKLIAQQHLNERLWEGGDTFGKITPRMPLSESIDPSRGHKAVKVKVRDVDEVGFGTEEIDLTAVEQIVETGQLRAIAAALIYAKNTYMKGQCTLSKILDKVMADIASEGLDCISEFPQGDLVFFRRFELAAALNRLRSLKVSL</sequence>
<evidence type="ECO:0000313" key="5">
    <source>
        <dbReference type="Proteomes" id="UP000287247"/>
    </source>
</evidence>
<dbReference type="Proteomes" id="UP000287247">
    <property type="component" value="Unassembled WGS sequence"/>
</dbReference>
<organism evidence="4 5">
    <name type="scientific">Aphanothece sacrum FPU1</name>
    <dbReference type="NCBI Taxonomy" id="1920663"/>
    <lineage>
        <taxon>Bacteria</taxon>
        <taxon>Bacillati</taxon>
        <taxon>Cyanobacteriota</taxon>
        <taxon>Cyanophyceae</taxon>
        <taxon>Oscillatoriophycideae</taxon>
        <taxon>Chroococcales</taxon>
        <taxon>Aphanothecaceae</taxon>
        <taxon>Aphanothece</taxon>
    </lineage>
</organism>
<dbReference type="OrthoDB" id="9809999at2"/>